<reference evidence="7 8" key="1">
    <citation type="submission" date="2015-02" db="EMBL/GenBank/DDBJ databases">
        <title>Improved understanding of the partial-nitritation anammox process through 23 genomes representing the majority of the microbial community.</title>
        <authorList>
            <person name="Speth D.R."/>
            <person name="In T Zandt M."/>
            <person name="Guerrero Cruz S."/>
            <person name="Jetten M.S."/>
            <person name="Dutilh B.E."/>
        </authorList>
    </citation>
    <scope>NUCLEOTIDE SEQUENCE [LARGE SCALE GENOMIC DNA]</scope>
    <source>
        <strain evidence="7">OLB20</strain>
    </source>
</reference>
<dbReference type="InterPro" id="IPR002202">
    <property type="entry name" value="HMG_CoA_Rdtase"/>
</dbReference>
<gene>
    <name evidence="7" type="primary">pqsD</name>
    <name evidence="7" type="ORF">TR69_WS6001000010</name>
</gene>
<dbReference type="InterPro" id="IPR004656">
    <property type="entry name" value="HMG_CoA_Synthase"/>
</dbReference>
<dbReference type="GO" id="GO:0016126">
    <property type="term" value="P:sterol biosynthetic process"/>
    <property type="evidence" value="ECO:0007669"/>
    <property type="project" value="TreeGrafter"/>
</dbReference>
<dbReference type="STRING" id="1617426.TR69_WS6001000010"/>
<proteinExistence type="inferred from homology"/>
<dbReference type="InterPro" id="IPR009029">
    <property type="entry name" value="HMG_CoA_Rdtase_sub-bd_dom_sf"/>
</dbReference>
<dbReference type="GO" id="GO:0008299">
    <property type="term" value="P:isoprenoid biosynthetic process"/>
    <property type="evidence" value="ECO:0007669"/>
    <property type="project" value="InterPro"/>
</dbReference>
<dbReference type="NCBIfam" id="TIGR00748">
    <property type="entry name" value="HMG_CoA_syn_Arc"/>
    <property type="match status" value="1"/>
</dbReference>
<name>A0A136M111_9BACT</name>
<protein>
    <recommendedName>
        <fullName evidence="2">hydroxymethylglutaryl-CoA reductase (NADPH)</fullName>
        <ecNumber evidence="2">1.1.1.34</ecNumber>
    </recommendedName>
</protein>
<dbReference type="GO" id="GO:0004421">
    <property type="term" value="F:hydroxymethylglutaryl-CoA synthase activity"/>
    <property type="evidence" value="ECO:0007669"/>
    <property type="project" value="InterPro"/>
</dbReference>
<evidence type="ECO:0000256" key="2">
    <source>
        <dbReference type="ARBA" id="ARBA00012999"/>
    </source>
</evidence>
<dbReference type="CDD" id="cd00827">
    <property type="entry name" value="init_cond_enzymes"/>
    <property type="match status" value="1"/>
</dbReference>
<dbReference type="InterPro" id="IPR004554">
    <property type="entry name" value="HMG_CoA_Rdtase_eu_arc"/>
</dbReference>
<feature type="domain" description="Beta-ketoacyl-[acyl-carrier-protein] synthase III C-terminal" evidence="6">
    <location>
        <begin position="634"/>
        <end position="722"/>
    </location>
</feature>
<dbReference type="InterPro" id="IPR016039">
    <property type="entry name" value="Thiolase-like"/>
</dbReference>
<dbReference type="SUPFAM" id="SSF53901">
    <property type="entry name" value="Thiolase-like"/>
    <property type="match status" value="2"/>
</dbReference>
<dbReference type="InterPro" id="IPR023074">
    <property type="entry name" value="HMG_CoA_Rdtase_cat_sf"/>
</dbReference>
<dbReference type="InterPro" id="IPR013747">
    <property type="entry name" value="ACP_syn_III_C"/>
</dbReference>
<evidence type="ECO:0000256" key="1">
    <source>
        <dbReference type="ARBA" id="ARBA00007661"/>
    </source>
</evidence>
<dbReference type="PRINTS" id="PR00071">
    <property type="entry name" value="HMGCOARDTASE"/>
</dbReference>
<dbReference type="PATRIC" id="fig|1617426.3.peg.11"/>
<dbReference type="GO" id="GO:0004420">
    <property type="term" value="F:hydroxymethylglutaryl-CoA reductase (NADPH) activity"/>
    <property type="evidence" value="ECO:0007669"/>
    <property type="project" value="UniProtKB-EC"/>
</dbReference>
<dbReference type="Gene3D" id="3.90.770.10">
    <property type="entry name" value="3-hydroxy-3-methylglutaryl-coenzyme A Reductase, Chain A, domain 2"/>
    <property type="match status" value="1"/>
</dbReference>
<dbReference type="EMBL" id="JYNZ01000001">
    <property type="protein sequence ID" value="KXK27566.1"/>
    <property type="molecule type" value="Genomic_DNA"/>
</dbReference>
<dbReference type="SUPFAM" id="SSF56542">
    <property type="entry name" value="Substrate-binding domain of HMG-CoA reductase"/>
    <property type="match status" value="1"/>
</dbReference>
<dbReference type="PANTHER" id="PTHR10572">
    <property type="entry name" value="3-HYDROXY-3-METHYLGLUTARYL-COENZYME A REDUCTASE"/>
    <property type="match status" value="1"/>
</dbReference>
<evidence type="ECO:0000259" key="6">
    <source>
        <dbReference type="Pfam" id="PF08541"/>
    </source>
</evidence>
<dbReference type="Gene3D" id="3.30.70.420">
    <property type="entry name" value="Hydroxymethylglutaryl-CoA reductase, class I/II, NAD/NADP-binding domain"/>
    <property type="match status" value="1"/>
</dbReference>
<dbReference type="Pfam" id="PF00368">
    <property type="entry name" value="HMG-CoA_red"/>
    <property type="match status" value="1"/>
</dbReference>
<evidence type="ECO:0000256" key="5">
    <source>
        <dbReference type="ARBA" id="ARBA00023002"/>
    </source>
</evidence>
<evidence type="ECO:0000256" key="3">
    <source>
        <dbReference type="ARBA" id="ARBA00022679"/>
    </source>
</evidence>
<organism evidence="7 8">
    <name type="scientific">candidate division WS6 bacterium OLB20</name>
    <dbReference type="NCBI Taxonomy" id="1617426"/>
    <lineage>
        <taxon>Bacteria</taxon>
        <taxon>Candidatus Dojkabacteria</taxon>
    </lineage>
</organism>
<dbReference type="NCBIfam" id="NF003274">
    <property type="entry name" value="PRK04262.1"/>
    <property type="match status" value="1"/>
</dbReference>
<sequence length="760" mass="79543">MAQDDLLQQLRDGTLKLHALEEHTDAVTAMQVRRQYIAELTQVSPDSFGHVSFEPEKLRNRNIENLIGSVDLPLGIAGPLTVRGDAADGTYYIPMATTEGTLVASTSRGAKALRLSGGVSAVSEYKGMTRAPLLRVPGVGRGQEIIAWIKENFSLLSDAAAQTSSHIKLLDMTAHQLGRELWLRMSFDTDEAMGMNMATIASQAIADHITKENPDVTLVAISGNLCVDKKPSAINTLMGRGYQVQAEAVIPASVVADVLNTTPDAIAAVNIGKVWHGGAIAGTAGAFNAHFANIVAAVYAATGQDLAHIVDAAQGYITMEADGDSLYVALTLPSVPAGTVGGGTWLPDQAAARKLMTTDTEGKEASSAVKQSAIFVEVLAAAILAGDLSLHAAIAAGQLSAAHKKIRSGQTHMKVPANTGIITYGAAIPRRRIKTSEIARVWGKEPESIAQGLGVLEKTVPAADEDAASLAVQAAQSAVANADGLPAIGAIYTGSESHPYTVKSTSAIVGEALGIEHSYTAADTEFACKAGTAGLQAVLGLTGSGMIEAGLAIGSDTAQSRPGDALEYSAGAAAAAFVVGTQNVIADILWTASFTSDTPDFWRREHEMYPSHGGRFTGEPAYFRHVTSAVKLILSESDMNIDDFDHIVFHMPNARFPQKVAKDLGVSSSQLAAGFVVPELGNSYSACSLVGLASVLDQAGPDQHILLCSYGSGAGSDAFILKTTAGIKEFENTHSVRTQIDTKQYVDYTGYITSAGKLHS</sequence>
<dbReference type="Proteomes" id="UP000070457">
    <property type="component" value="Unassembled WGS sequence"/>
</dbReference>
<keyword evidence="4" id="KW-0521">NADP</keyword>
<keyword evidence="3 7" id="KW-0808">Transferase</keyword>
<dbReference type="PROSITE" id="PS50065">
    <property type="entry name" value="HMG_COA_REDUCTASE_4"/>
    <property type="match status" value="1"/>
</dbReference>
<dbReference type="Gene3D" id="3.40.47.10">
    <property type="match status" value="1"/>
</dbReference>
<evidence type="ECO:0000313" key="8">
    <source>
        <dbReference type="Proteomes" id="UP000070457"/>
    </source>
</evidence>
<evidence type="ECO:0000313" key="7">
    <source>
        <dbReference type="EMBL" id="KXK27566.1"/>
    </source>
</evidence>
<dbReference type="EC" id="1.1.1.34" evidence="2"/>
<keyword evidence="7" id="KW-0012">Acyltransferase</keyword>
<comment type="similarity">
    <text evidence="1">Belongs to the HMG-CoA reductase family.</text>
</comment>
<dbReference type="Pfam" id="PF08541">
    <property type="entry name" value="ACP_syn_III_C"/>
    <property type="match status" value="1"/>
</dbReference>
<keyword evidence="5" id="KW-0560">Oxidoreductase</keyword>
<dbReference type="InterPro" id="IPR009023">
    <property type="entry name" value="HMG_CoA_Rdtase_NAD(P)-bd_sf"/>
</dbReference>
<dbReference type="PANTHER" id="PTHR10572:SF24">
    <property type="entry name" value="3-HYDROXY-3-METHYLGLUTARYL-COENZYME A REDUCTASE"/>
    <property type="match status" value="1"/>
</dbReference>
<accession>A0A136M111</accession>
<dbReference type="AlphaFoldDB" id="A0A136M111"/>
<dbReference type="CDD" id="cd00643">
    <property type="entry name" value="HMG-CoA_reductase_classI"/>
    <property type="match status" value="1"/>
</dbReference>
<dbReference type="GO" id="GO:0015936">
    <property type="term" value="P:coenzyme A metabolic process"/>
    <property type="evidence" value="ECO:0007669"/>
    <property type="project" value="InterPro"/>
</dbReference>
<comment type="caution">
    <text evidence="7">The sequence shown here is derived from an EMBL/GenBank/DDBJ whole genome shotgun (WGS) entry which is preliminary data.</text>
</comment>
<evidence type="ECO:0000256" key="4">
    <source>
        <dbReference type="ARBA" id="ARBA00022857"/>
    </source>
</evidence>
<dbReference type="SUPFAM" id="SSF55035">
    <property type="entry name" value="NAD-binding domain of HMG-CoA reductase"/>
    <property type="match status" value="1"/>
</dbReference>